<keyword evidence="2" id="KW-0472">Membrane</keyword>
<feature type="region of interest" description="Disordered" evidence="1">
    <location>
        <begin position="1"/>
        <end position="24"/>
    </location>
</feature>
<keyword evidence="2" id="KW-0812">Transmembrane</keyword>
<evidence type="ECO:0000313" key="4">
    <source>
        <dbReference type="EMBL" id="VFU00073.1"/>
    </source>
</evidence>
<dbReference type="InterPro" id="IPR006461">
    <property type="entry name" value="PLAC_motif_containing"/>
</dbReference>
<name>A0A485LPB7_9STRA</name>
<gene>
    <name evidence="4" type="primary">Aste57867_23427</name>
    <name evidence="3" type="ORF">As57867_023356</name>
    <name evidence="4" type="ORF">ASTE57867_23427</name>
</gene>
<dbReference type="Proteomes" id="UP000332933">
    <property type="component" value="Unassembled WGS sequence"/>
</dbReference>
<protein>
    <submittedName>
        <fullName evidence="4">Aste57867_23427 protein</fullName>
    </submittedName>
</protein>
<dbReference type="PANTHER" id="PTHR15907">
    <property type="entry name" value="DUF614 FAMILY PROTEIN-RELATED"/>
    <property type="match status" value="1"/>
</dbReference>
<reference evidence="3" key="2">
    <citation type="submission" date="2019-06" db="EMBL/GenBank/DDBJ databases">
        <title>Genomics analysis of Aphanomyces spp. identifies a new class of oomycete effector associated with host adaptation.</title>
        <authorList>
            <person name="Gaulin E."/>
        </authorList>
    </citation>
    <scope>NUCLEOTIDE SEQUENCE</scope>
    <source>
        <strain evidence="3">CBS 578.67</strain>
    </source>
</reference>
<dbReference type="EMBL" id="CAADRA010007295">
    <property type="protein sequence ID" value="VFU00073.1"/>
    <property type="molecule type" value="Genomic_DNA"/>
</dbReference>
<dbReference type="AlphaFoldDB" id="A0A485LPB7"/>
<feature type="transmembrane region" description="Helical" evidence="2">
    <location>
        <begin position="220"/>
        <end position="238"/>
    </location>
</feature>
<evidence type="ECO:0000313" key="3">
    <source>
        <dbReference type="EMBL" id="KAF0684623.1"/>
    </source>
</evidence>
<dbReference type="EMBL" id="VJMH01007269">
    <property type="protein sequence ID" value="KAF0684623.1"/>
    <property type="molecule type" value="Genomic_DNA"/>
</dbReference>
<sequence length="334" mass="36253">MVVIAPAAQPHAEGASASHSHAKMNHSMKLTPIDRPISSFGQSFQHPAAMAPVVMAPRASDVPGGTSIQPSAASRDANHVNLIQQAPSNRPPQAVPSDRGADANGLIVGYWKVGVCDFYTDWFPNCVMSFLCPCVALAQVTHRIAIAHFFTMLLLHGVLMSGAYVCSGLRWRESIQYNHFLNTKLAWVDERDTLSMEDTVAAALSILDANAAAAGRSTTYAAVLAAFAVASGLVVWYVRAIVRQSFRIPGTIVEDVAFSFVCPWCAIAQMATQTDTYEDKTWRFRPRDTLPGYVVSPFQVFPMSDLHMSPPSLVSVRSSMKSQHSMQSLADPAQ</sequence>
<evidence type="ECO:0000256" key="1">
    <source>
        <dbReference type="SAM" id="MobiDB-lite"/>
    </source>
</evidence>
<keyword evidence="2" id="KW-1133">Transmembrane helix</keyword>
<accession>A0A485LPB7</accession>
<proteinExistence type="predicted"/>
<organism evidence="4 5">
    <name type="scientific">Aphanomyces stellatus</name>
    <dbReference type="NCBI Taxonomy" id="120398"/>
    <lineage>
        <taxon>Eukaryota</taxon>
        <taxon>Sar</taxon>
        <taxon>Stramenopiles</taxon>
        <taxon>Oomycota</taxon>
        <taxon>Saprolegniomycetes</taxon>
        <taxon>Saprolegniales</taxon>
        <taxon>Verrucalvaceae</taxon>
        <taxon>Aphanomyces</taxon>
    </lineage>
</organism>
<evidence type="ECO:0000256" key="2">
    <source>
        <dbReference type="SAM" id="Phobius"/>
    </source>
</evidence>
<evidence type="ECO:0000313" key="5">
    <source>
        <dbReference type="Proteomes" id="UP000332933"/>
    </source>
</evidence>
<dbReference type="OrthoDB" id="166822at2759"/>
<keyword evidence="5" id="KW-1185">Reference proteome</keyword>
<dbReference type="NCBIfam" id="TIGR01571">
    <property type="entry name" value="A_thal_Cys_rich"/>
    <property type="match status" value="1"/>
</dbReference>
<reference evidence="4 5" key="1">
    <citation type="submission" date="2019-03" db="EMBL/GenBank/DDBJ databases">
        <authorList>
            <person name="Gaulin E."/>
            <person name="Dumas B."/>
        </authorList>
    </citation>
    <scope>NUCLEOTIDE SEQUENCE [LARGE SCALE GENOMIC DNA]</scope>
    <source>
        <strain evidence="4">CBS 568.67</strain>
    </source>
</reference>